<dbReference type="PANTHER" id="PTHR45902">
    <property type="entry name" value="LATROPHILIN RECEPTOR-LIKE PROTEIN A"/>
    <property type="match status" value="1"/>
</dbReference>
<evidence type="ECO:0000256" key="2">
    <source>
        <dbReference type="SAM" id="SignalP"/>
    </source>
</evidence>
<gene>
    <name evidence="4" type="primary">LOC111106352</name>
</gene>
<sequence>MSKTTMIHWKGTALTFVILLIHQVFSAEDSLLPFQVNTPANFNYSNLMTQYIATCGLAVCDRSFGPFRNVEGYVYCPCSCDLRCLTDPKSNPCCPDLYFKYNLRSCRSLKITNSVVGPNHYFEMVDYCPENTSKELQNKCSVHRKPSERMLIPPVSNREIPLLFWNKYCAECHNVSDVDPLSLKYACNVRTDFNYLSTYEQIIEKAEDSRCNISFEESNNLTTCNSEVSQLISSCNVTGTWMTYDISIETACNSAFESVFMSVFKNVFCYMCNAPNPLALSNSLIDTCPNYDLPLKNLCNQYPKVQATFPYKNIFCKLCNKVDDSFHTKIVLNKTADNLQILYSITLFESLFRYKRQLPPHSRPRTPMDSELFTNLVLKNVAFTGRGVCSPSSLTKDYPEELVSTCSCNDKCYEDCCIDYALKSPIHACISAKFPPEIEPQGKFRVIDSCKSESLLSCRYPDSENFVNLVPVTDSRSGVTYINSYCYFCNTRVGFPPKEFIPWGIKATCSQFFNPHFYPDVYDFLNVLKKVNCSFNLVPYDAAQTCDKGKATINTCNSTGLWTTKDEDIEVACEHLNLNHLPEIGPTKNTKHVFKNIFCQMCNPVLEEPGEIIGSCGNETESNLAKACENFPFLQMSSSYRNAFCEKCHDHKSENQELKKTVRGFIQFSDHIILASDFATAAMPTYRALFSLSSYKEEDATPEHIERNCQKNEFLDLSQGSCRAISCFPGKRVNINSCVPLLSPTKDLRYRIYFRANLINTETQTYTETVNTVLQSLWNYIDERMKSITKLKTGDFLIYNNKFRINKNCTSKNLTGLQMDISRSFYIREMIDRKEVENYIVHFSNSYHTLAIKNIFNFSFSQNTYNLDFHARCEFRSQDSPNKILRRFKEVDVNEFLVCQQTLLSSQDYVHNQSLNTIHVLNWNLTLFQNQFILNENKSAQVCFVEFNDSSSRDTVSSMQDSGSMFGLSLLTFICILISLVCLLITFLVYCVFHSLRTLPGMNNMSLIFSLFWAQLLTIVRPNISDYDTLALIFAILLHFFWLAVSSGCKSAHFICSECLQGKRTSLKARKTSAMLP</sequence>
<evidence type="ECO:0000256" key="1">
    <source>
        <dbReference type="SAM" id="Phobius"/>
    </source>
</evidence>
<dbReference type="Proteomes" id="UP000694844">
    <property type="component" value="Chromosome 8"/>
</dbReference>
<name>A0A8B8B118_CRAVI</name>
<keyword evidence="3" id="KW-1185">Reference proteome</keyword>
<proteinExistence type="predicted"/>
<keyword evidence="1" id="KW-0472">Membrane</keyword>
<dbReference type="PANTHER" id="PTHR45902:SF1">
    <property type="entry name" value="LATROPHILIN RECEPTOR-LIKE PROTEIN A"/>
    <property type="match status" value="1"/>
</dbReference>
<dbReference type="AlphaFoldDB" id="A0A8B8B118"/>
<feature type="transmembrane region" description="Helical" evidence="1">
    <location>
        <begin position="965"/>
        <end position="993"/>
    </location>
</feature>
<keyword evidence="2" id="KW-0732">Signal</keyword>
<feature type="signal peptide" evidence="2">
    <location>
        <begin position="1"/>
        <end position="26"/>
    </location>
</feature>
<feature type="chain" id="PRO_5034312343" evidence="2">
    <location>
        <begin position="27"/>
        <end position="1077"/>
    </location>
</feature>
<dbReference type="KEGG" id="cvn:111106352"/>
<dbReference type="InterPro" id="IPR053231">
    <property type="entry name" value="GPCR_LN-TM7"/>
</dbReference>
<evidence type="ECO:0000313" key="3">
    <source>
        <dbReference type="Proteomes" id="UP000694844"/>
    </source>
</evidence>
<feature type="transmembrane region" description="Helical" evidence="1">
    <location>
        <begin position="1030"/>
        <end position="1049"/>
    </location>
</feature>
<accession>A0A8B8B118</accession>
<keyword evidence="1" id="KW-1133">Transmembrane helix</keyword>
<reference evidence="4" key="1">
    <citation type="submission" date="2025-08" db="UniProtKB">
        <authorList>
            <consortium name="RefSeq"/>
        </authorList>
    </citation>
    <scope>IDENTIFICATION</scope>
    <source>
        <tissue evidence="4">Whole sample</tissue>
    </source>
</reference>
<dbReference type="RefSeq" id="XP_022296713.1">
    <property type="nucleotide sequence ID" value="XM_022441005.1"/>
</dbReference>
<dbReference type="Gene3D" id="1.20.1070.10">
    <property type="entry name" value="Rhodopsin 7-helix transmembrane proteins"/>
    <property type="match status" value="1"/>
</dbReference>
<evidence type="ECO:0000313" key="4">
    <source>
        <dbReference type="RefSeq" id="XP_022296713.1"/>
    </source>
</evidence>
<keyword evidence="1" id="KW-0812">Transmembrane</keyword>
<dbReference type="GeneID" id="111106352"/>
<feature type="transmembrane region" description="Helical" evidence="1">
    <location>
        <begin position="1005"/>
        <end position="1024"/>
    </location>
</feature>
<protein>
    <submittedName>
        <fullName evidence="4">Uncharacterized protein LOC111106352 isoform X1</fullName>
    </submittedName>
</protein>
<organism evidence="3 4">
    <name type="scientific">Crassostrea virginica</name>
    <name type="common">Eastern oyster</name>
    <dbReference type="NCBI Taxonomy" id="6565"/>
    <lineage>
        <taxon>Eukaryota</taxon>
        <taxon>Metazoa</taxon>
        <taxon>Spiralia</taxon>
        <taxon>Lophotrochozoa</taxon>
        <taxon>Mollusca</taxon>
        <taxon>Bivalvia</taxon>
        <taxon>Autobranchia</taxon>
        <taxon>Pteriomorphia</taxon>
        <taxon>Ostreida</taxon>
        <taxon>Ostreoidea</taxon>
        <taxon>Ostreidae</taxon>
        <taxon>Crassostrea</taxon>
    </lineage>
</organism>
<dbReference type="OrthoDB" id="10051649at2759"/>